<protein>
    <submittedName>
        <fullName evidence="5">Biotin-dependent carboxylase uncharacterized domain-containing protein</fullName>
    </submittedName>
</protein>
<dbReference type="GO" id="GO:0016787">
    <property type="term" value="F:hydrolase activity"/>
    <property type="evidence" value="ECO:0007669"/>
    <property type="project" value="UniProtKB-KW"/>
</dbReference>
<evidence type="ECO:0000259" key="4">
    <source>
        <dbReference type="SMART" id="SM00797"/>
    </source>
</evidence>
<evidence type="ECO:0000313" key="5">
    <source>
        <dbReference type="EMBL" id="SIO31180.1"/>
    </source>
</evidence>
<dbReference type="STRING" id="1217970.SAMN05444002_3868"/>
<dbReference type="SMART" id="SM00797">
    <property type="entry name" value="AHS2"/>
    <property type="match status" value="1"/>
</dbReference>
<dbReference type="AlphaFoldDB" id="A0A1N6IGM2"/>
<dbReference type="RefSeq" id="WP_074258020.1">
    <property type="nucleotide sequence ID" value="NZ_FSRL01000002.1"/>
</dbReference>
<accession>A0A1N6IGM2</accession>
<gene>
    <name evidence="5" type="ORF">SAMN05444002_3868</name>
</gene>
<dbReference type="InterPro" id="IPR003778">
    <property type="entry name" value="CT_A_B"/>
</dbReference>
<organism evidence="5 6">
    <name type="scientific">Vannielia litorea</name>
    <dbReference type="NCBI Taxonomy" id="1217970"/>
    <lineage>
        <taxon>Bacteria</taxon>
        <taxon>Pseudomonadati</taxon>
        <taxon>Pseudomonadota</taxon>
        <taxon>Alphaproteobacteria</taxon>
        <taxon>Rhodobacterales</taxon>
        <taxon>Paracoccaceae</taxon>
        <taxon>Vannielia</taxon>
    </lineage>
</organism>
<dbReference type="Proteomes" id="UP000184932">
    <property type="component" value="Unassembled WGS sequence"/>
</dbReference>
<dbReference type="PANTHER" id="PTHR43309:SF3">
    <property type="entry name" value="5-OXOPROLINASE SUBUNIT C"/>
    <property type="match status" value="1"/>
</dbReference>
<keyword evidence="3" id="KW-0067">ATP-binding</keyword>
<evidence type="ECO:0000313" key="6">
    <source>
        <dbReference type="Proteomes" id="UP000184932"/>
    </source>
</evidence>
<keyword evidence="6" id="KW-1185">Reference proteome</keyword>
<dbReference type="PANTHER" id="PTHR43309">
    <property type="entry name" value="5-OXOPROLINASE SUBUNIT C"/>
    <property type="match status" value="1"/>
</dbReference>
<dbReference type="Pfam" id="PF02626">
    <property type="entry name" value="CT_A_B"/>
    <property type="match status" value="1"/>
</dbReference>
<dbReference type="EMBL" id="FSRL01000002">
    <property type="protein sequence ID" value="SIO31180.1"/>
    <property type="molecule type" value="Genomic_DNA"/>
</dbReference>
<name>A0A1N6IGM2_9RHOB</name>
<keyword evidence="1" id="KW-0547">Nucleotide-binding</keyword>
<feature type="domain" description="Carboxyltransferase" evidence="4">
    <location>
        <begin position="25"/>
        <end position="299"/>
    </location>
</feature>
<dbReference type="Gene3D" id="2.40.100.10">
    <property type="entry name" value="Cyclophilin-like"/>
    <property type="match status" value="1"/>
</dbReference>
<dbReference type="InterPro" id="IPR029000">
    <property type="entry name" value="Cyclophilin-like_dom_sf"/>
</dbReference>
<dbReference type="SUPFAM" id="SSF50891">
    <property type="entry name" value="Cyclophilin-like"/>
    <property type="match status" value="1"/>
</dbReference>
<evidence type="ECO:0000256" key="1">
    <source>
        <dbReference type="ARBA" id="ARBA00022741"/>
    </source>
</evidence>
<evidence type="ECO:0000256" key="2">
    <source>
        <dbReference type="ARBA" id="ARBA00022801"/>
    </source>
</evidence>
<dbReference type="OrthoDB" id="9768696at2"/>
<keyword evidence="2" id="KW-0378">Hydrolase</keyword>
<sequence>MTTLRVIDVGPAVTVQDMGRPGWMAKGLARGGAADRLALLEAAALLGQEAPLAALEMAGAGGRFTVDAPVRFCLTGARMKAELDGRPVGHGETVLLAPGAVLRVGGAEKGSYGYLAFAGGVFGEDWLGSRAAHLLAGVGRVLAADDALALGPDPDPDAAARVLVPDDRLGGGSVRVMPGPQTGLFGEAVVVRFLATAFTRAPQANRQGVRLDFEGAPFESETKGLASDFITCGDIQMTGDGRPYVLLAESHTVGGYPRIGTVISADLPRLAQAQAGDAVQFTMLGVEQADALWESEAAQLARLRKAVRPRVRDPHDIPDLLGYQLVGGVTRGNELED</sequence>
<proteinExistence type="predicted"/>
<dbReference type="GO" id="GO:0005524">
    <property type="term" value="F:ATP binding"/>
    <property type="evidence" value="ECO:0007669"/>
    <property type="project" value="UniProtKB-KW"/>
</dbReference>
<evidence type="ECO:0000256" key="3">
    <source>
        <dbReference type="ARBA" id="ARBA00022840"/>
    </source>
</evidence>
<dbReference type="InterPro" id="IPR052708">
    <property type="entry name" value="PxpC"/>
</dbReference>
<reference evidence="6" key="1">
    <citation type="submission" date="2016-11" db="EMBL/GenBank/DDBJ databases">
        <authorList>
            <person name="Varghese N."/>
            <person name="Submissions S."/>
        </authorList>
    </citation>
    <scope>NUCLEOTIDE SEQUENCE [LARGE SCALE GENOMIC DNA]</scope>
    <source>
        <strain evidence="6">DSM 29440</strain>
    </source>
</reference>